<name>A0A1F6MRN9_9BACT</name>
<dbReference type="Gene3D" id="3.40.50.170">
    <property type="entry name" value="Formyl transferase, N-terminal domain"/>
    <property type="match status" value="1"/>
</dbReference>
<gene>
    <name evidence="6" type="ORF">A3G00_02555</name>
</gene>
<dbReference type="GO" id="GO:0005829">
    <property type="term" value="C:cytosol"/>
    <property type="evidence" value="ECO:0007669"/>
    <property type="project" value="TreeGrafter"/>
</dbReference>
<dbReference type="PANTHER" id="PTHR43369:SF2">
    <property type="entry name" value="PHOSPHORIBOSYLGLYCINAMIDE FORMYLTRANSFERASE"/>
    <property type="match status" value="1"/>
</dbReference>
<evidence type="ECO:0000256" key="4">
    <source>
        <dbReference type="ARBA" id="ARBA00022755"/>
    </source>
</evidence>
<dbReference type="GO" id="GO:0006189">
    <property type="term" value="P:'de novo' IMP biosynthetic process"/>
    <property type="evidence" value="ECO:0007669"/>
    <property type="project" value="TreeGrafter"/>
</dbReference>
<sequence length="240" mass="27108">MMSNNLEKVIILSTIGSEILPLLLSAMEAQGIAVGAIVLDGIISEKNREIVLKRTCNFFDWPDFFDIERFNLPTYLVKNHNGENCLHLLRSLNSDLIINGGTPRILKSPILSLPKRGILNCHPGILPKYRGCTCAEWAIYNDDEVGATCHFMTDGIDAGPIVYSEAMAIHRGDSYEKMRTNLIFHMIKVLVEGTSKVLRQHLSIDKLPEQTGDDYFRVISEEKLQIVKQKLIQQTYKYLG</sequence>
<evidence type="ECO:0000259" key="5">
    <source>
        <dbReference type="Pfam" id="PF00551"/>
    </source>
</evidence>
<dbReference type="GO" id="GO:0004644">
    <property type="term" value="F:phosphoribosylglycinamide formyltransferase activity"/>
    <property type="evidence" value="ECO:0007669"/>
    <property type="project" value="UniProtKB-EC"/>
</dbReference>
<comment type="pathway">
    <text evidence="1">Purine metabolism; IMP biosynthesis via de novo pathway; N(2)-formyl-N(1)-(5-phospho-D-ribosyl)glycinamide from N(1)-(5-phospho-D-ribosyl)glycinamide (10-formyl THF route): step 1/1.</text>
</comment>
<evidence type="ECO:0000256" key="2">
    <source>
        <dbReference type="ARBA" id="ARBA00012254"/>
    </source>
</evidence>
<dbReference type="InterPro" id="IPR002376">
    <property type="entry name" value="Formyl_transf_N"/>
</dbReference>
<dbReference type="Pfam" id="PF00551">
    <property type="entry name" value="Formyl_trans_N"/>
    <property type="match status" value="1"/>
</dbReference>
<protein>
    <recommendedName>
        <fullName evidence="2">phosphoribosylglycinamide formyltransferase 1</fullName>
        <ecNumber evidence="2">2.1.2.2</ecNumber>
    </recommendedName>
</protein>
<dbReference type="InterPro" id="IPR036477">
    <property type="entry name" value="Formyl_transf_N_sf"/>
</dbReference>
<organism evidence="6 7">
    <name type="scientific">Candidatus Magasanikbacteria bacterium RIFCSPLOWO2_12_FULL_43_12</name>
    <dbReference type="NCBI Taxonomy" id="1798692"/>
    <lineage>
        <taxon>Bacteria</taxon>
        <taxon>Candidatus Magasanikiibacteriota</taxon>
    </lineage>
</organism>
<dbReference type="SUPFAM" id="SSF53328">
    <property type="entry name" value="Formyltransferase"/>
    <property type="match status" value="1"/>
</dbReference>
<proteinExistence type="predicted"/>
<comment type="caution">
    <text evidence="6">The sequence shown here is derived from an EMBL/GenBank/DDBJ whole genome shotgun (WGS) entry which is preliminary data.</text>
</comment>
<dbReference type="EC" id="2.1.2.2" evidence="2"/>
<evidence type="ECO:0000256" key="1">
    <source>
        <dbReference type="ARBA" id="ARBA00005054"/>
    </source>
</evidence>
<keyword evidence="3" id="KW-0808">Transferase</keyword>
<evidence type="ECO:0000313" key="6">
    <source>
        <dbReference type="EMBL" id="OGH74311.1"/>
    </source>
</evidence>
<keyword evidence="4" id="KW-0658">Purine biosynthesis</keyword>
<reference evidence="6 7" key="1">
    <citation type="journal article" date="2016" name="Nat. Commun.">
        <title>Thousands of microbial genomes shed light on interconnected biogeochemical processes in an aquifer system.</title>
        <authorList>
            <person name="Anantharaman K."/>
            <person name="Brown C.T."/>
            <person name="Hug L.A."/>
            <person name="Sharon I."/>
            <person name="Castelle C.J."/>
            <person name="Probst A.J."/>
            <person name="Thomas B.C."/>
            <person name="Singh A."/>
            <person name="Wilkins M.J."/>
            <person name="Karaoz U."/>
            <person name="Brodie E.L."/>
            <person name="Williams K.H."/>
            <person name="Hubbard S.S."/>
            <person name="Banfield J.F."/>
        </authorList>
    </citation>
    <scope>NUCLEOTIDE SEQUENCE [LARGE SCALE GENOMIC DNA]</scope>
</reference>
<dbReference type="EMBL" id="MFQN01000019">
    <property type="protein sequence ID" value="OGH74311.1"/>
    <property type="molecule type" value="Genomic_DNA"/>
</dbReference>
<feature type="domain" description="Formyl transferase N-terminal" evidence="5">
    <location>
        <begin position="42"/>
        <end position="191"/>
    </location>
</feature>
<evidence type="ECO:0000256" key="3">
    <source>
        <dbReference type="ARBA" id="ARBA00022679"/>
    </source>
</evidence>
<dbReference type="CDD" id="cd08369">
    <property type="entry name" value="FMT_core"/>
    <property type="match status" value="1"/>
</dbReference>
<dbReference type="Proteomes" id="UP000178347">
    <property type="component" value="Unassembled WGS sequence"/>
</dbReference>
<dbReference type="AlphaFoldDB" id="A0A1F6MRN9"/>
<accession>A0A1F6MRN9</accession>
<dbReference type="PANTHER" id="PTHR43369">
    <property type="entry name" value="PHOSPHORIBOSYLGLYCINAMIDE FORMYLTRANSFERASE"/>
    <property type="match status" value="1"/>
</dbReference>
<evidence type="ECO:0000313" key="7">
    <source>
        <dbReference type="Proteomes" id="UP000178347"/>
    </source>
</evidence>
<dbReference type="STRING" id="1798692.A3G00_02555"/>